<evidence type="ECO:0000256" key="1">
    <source>
        <dbReference type="ARBA" id="ARBA00005921"/>
    </source>
</evidence>
<dbReference type="InterPro" id="IPR008587">
    <property type="entry name" value="FPP_plant"/>
</dbReference>
<dbReference type="Proteomes" id="UP000002051">
    <property type="component" value="Chromosome 5"/>
</dbReference>
<evidence type="ECO:0000313" key="6">
    <source>
        <dbReference type="EnsemblPlants" id="KEH27582"/>
    </source>
</evidence>
<feature type="region of interest" description="Disordered" evidence="4">
    <location>
        <begin position="651"/>
        <end position="670"/>
    </location>
</feature>
<feature type="region of interest" description="Disordered" evidence="4">
    <location>
        <begin position="389"/>
        <end position="440"/>
    </location>
</feature>
<dbReference type="ExpressionAtlas" id="A0A072UD75">
    <property type="expression patterns" value="differential"/>
</dbReference>
<protein>
    <submittedName>
        <fullName evidence="5">Filament-plant-like protein</fullName>
    </submittedName>
</protein>
<gene>
    <name evidence="6" type="primary">11420540</name>
    <name evidence="5" type="ordered locus">MTR_5g021810</name>
</gene>
<feature type="compositionally biased region" description="Polar residues" evidence="4">
    <location>
        <begin position="657"/>
        <end position="670"/>
    </location>
</feature>
<feature type="compositionally biased region" description="Polar residues" evidence="4">
    <location>
        <begin position="395"/>
        <end position="404"/>
    </location>
</feature>
<dbReference type="HOGENOM" id="CLU_008957_0_0_1"/>
<feature type="compositionally biased region" description="Low complexity" evidence="4">
    <location>
        <begin position="405"/>
        <end position="421"/>
    </location>
</feature>
<name>A0A072UD75_MEDTR</name>
<feature type="coiled-coil region" evidence="3">
    <location>
        <begin position="615"/>
        <end position="642"/>
    </location>
</feature>
<feature type="coiled-coil region" evidence="3">
    <location>
        <begin position="200"/>
        <end position="248"/>
    </location>
</feature>
<dbReference type="AlphaFoldDB" id="A0A072UD75"/>
<evidence type="ECO:0000313" key="5">
    <source>
        <dbReference type="EMBL" id="KEH27582.1"/>
    </source>
</evidence>
<evidence type="ECO:0000256" key="4">
    <source>
        <dbReference type="SAM" id="MobiDB-lite"/>
    </source>
</evidence>
<organism evidence="5 7">
    <name type="scientific">Medicago truncatula</name>
    <name type="common">Barrel medic</name>
    <name type="synonym">Medicago tribuloides</name>
    <dbReference type="NCBI Taxonomy" id="3880"/>
    <lineage>
        <taxon>Eukaryota</taxon>
        <taxon>Viridiplantae</taxon>
        <taxon>Streptophyta</taxon>
        <taxon>Embryophyta</taxon>
        <taxon>Tracheophyta</taxon>
        <taxon>Spermatophyta</taxon>
        <taxon>Magnoliopsida</taxon>
        <taxon>eudicotyledons</taxon>
        <taxon>Gunneridae</taxon>
        <taxon>Pentapetalae</taxon>
        <taxon>rosids</taxon>
        <taxon>fabids</taxon>
        <taxon>Fabales</taxon>
        <taxon>Fabaceae</taxon>
        <taxon>Papilionoideae</taxon>
        <taxon>50 kb inversion clade</taxon>
        <taxon>NPAAA clade</taxon>
        <taxon>Hologalegina</taxon>
        <taxon>IRL clade</taxon>
        <taxon>Trifolieae</taxon>
        <taxon>Medicago</taxon>
    </lineage>
</organism>
<dbReference type="SUPFAM" id="SSF57997">
    <property type="entry name" value="Tropomyosin"/>
    <property type="match status" value="1"/>
</dbReference>
<dbReference type="Pfam" id="PF05911">
    <property type="entry name" value="FPP"/>
    <property type="match status" value="1"/>
</dbReference>
<proteinExistence type="inferred from homology"/>
<dbReference type="OrthoDB" id="1926355at2759"/>
<dbReference type="EnsemblPlants" id="KEH27582">
    <property type="protein sequence ID" value="KEH27582"/>
    <property type="gene ID" value="MTR_5g021810"/>
</dbReference>
<feature type="compositionally biased region" description="Polar residues" evidence="4">
    <location>
        <begin position="721"/>
        <end position="760"/>
    </location>
</feature>
<reference evidence="5 7" key="1">
    <citation type="journal article" date="2011" name="Nature">
        <title>The Medicago genome provides insight into the evolution of rhizobial symbioses.</title>
        <authorList>
            <person name="Young N.D."/>
            <person name="Debelle F."/>
            <person name="Oldroyd G.E."/>
            <person name="Geurts R."/>
            <person name="Cannon S.B."/>
            <person name="Udvardi M.K."/>
            <person name="Benedito V.A."/>
            <person name="Mayer K.F."/>
            <person name="Gouzy J."/>
            <person name="Schoof H."/>
            <person name="Van de Peer Y."/>
            <person name="Proost S."/>
            <person name="Cook D.R."/>
            <person name="Meyers B.C."/>
            <person name="Spannagl M."/>
            <person name="Cheung F."/>
            <person name="De Mita S."/>
            <person name="Krishnakumar V."/>
            <person name="Gundlach H."/>
            <person name="Zhou S."/>
            <person name="Mudge J."/>
            <person name="Bharti A.K."/>
            <person name="Murray J.D."/>
            <person name="Naoumkina M.A."/>
            <person name="Rosen B."/>
            <person name="Silverstein K.A."/>
            <person name="Tang H."/>
            <person name="Rombauts S."/>
            <person name="Zhao P.X."/>
            <person name="Zhou P."/>
            <person name="Barbe V."/>
            <person name="Bardou P."/>
            <person name="Bechner M."/>
            <person name="Bellec A."/>
            <person name="Berger A."/>
            <person name="Berges H."/>
            <person name="Bidwell S."/>
            <person name="Bisseling T."/>
            <person name="Choisne N."/>
            <person name="Couloux A."/>
            <person name="Denny R."/>
            <person name="Deshpande S."/>
            <person name="Dai X."/>
            <person name="Doyle J.J."/>
            <person name="Dudez A.M."/>
            <person name="Farmer A.D."/>
            <person name="Fouteau S."/>
            <person name="Franken C."/>
            <person name="Gibelin C."/>
            <person name="Gish J."/>
            <person name="Goldstein S."/>
            <person name="Gonzalez A.J."/>
            <person name="Green P.J."/>
            <person name="Hallab A."/>
            <person name="Hartog M."/>
            <person name="Hua A."/>
            <person name="Humphray S.J."/>
            <person name="Jeong D.H."/>
            <person name="Jing Y."/>
            <person name="Jocker A."/>
            <person name="Kenton S.M."/>
            <person name="Kim D.J."/>
            <person name="Klee K."/>
            <person name="Lai H."/>
            <person name="Lang C."/>
            <person name="Lin S."/>
            <person name="Macmil S.L."/>
            <person name="Magdelenat G."/>
            <person name="Matthews L."/>
            <person name="McCorrison J."/>
            <person name="Monaghan E.L."/>
            <person name="Mun J.H."/>
            <person name="Najar F.Z."/>
            <person name="Nicholson C."/>
            <person name="Noirot C."/>
            <person name="O'Bleness M."/>
            <person name="Paule C.R."/>
            <person name="Poulain J."/>
            <person name="Prion F."/>
            <person name="Qin B."/>
            <person name="Qu C."/>
            <person name="Retzel E.F."/>
            <person name="Riddle C."/>
            <person name="Sallet E."/>
            <person name="Samain S."/>
            <person name="Samson N."/>
            <person name="Sanders I."/>
            <person name="Saurat O."/>
            <person name="Scarpelli C."/>
            <person name="Schiex T."/>
            <person name="Segurens B."/>
            <person name="Severin A.J."/>
            <person name="Sherrier D.J."/>
            <person name="Shi R."/>
            <person name="Sims S."/>
            <person name="Singer S.R."/>
            <person name="Sinharoy S."/>
            <person name="Sterck L."/>
            <person name="Viollet A."/>
            <person name="Wang B.B."/>
            <person name="Wang K."/>
            <person name="Wang M."/>
            <person name="Wang X."/>
            <person name="Warfsmann J."/>
            <person name="Weissenbach J."/>
            <person name="White D.D."/>
            <person name="White J.D."/>
            <person name="Wiley G.B."/>
            <person name="Wincker P."/>
            <person name="Xing Y."/>
            <person name="Yang L."/>
            <person name="Yao Z."/>
            <person name="Ying F."/>
            <person name="Zhai J."/>
            <person name="Zhou L."/>
            <person name="Zuber A."/>
            <person name="Denarie J."/>
            <person name="Dixon R.A."/>
            <person name="May G.D."/>
            <person name="Schwartz D.C."/>
            <person name="Rogers J."/>
            <person name="Quetier F."/>
            <person name="Town C.D."/>
            <person name="Roe B.A."/>
        </authorList>
    </citation>
    <scope>NUCLEOTIDE SEQUENCE [LARGE SCALE GENOMIC DNA]</scope>
    <source>
        <strain evidence="5">A17</strain>
        <strain evidence="6 7">cv. Jemalong A17</strain>
    </source>
</reference>
<feature type="coiled-coil region" evidence="3">
    <location>
        <begin position="505"/>
        <end position="581"/>
    </location>
</feature>
<dbReference type="STRING" id="3880.A0A072UD75"/>
<dbReference type="PANTHER" id="PTHR31580:SF19">
    <property type="entry name" value="FILAMENT-PLANT-LIKE PROTEIN"/>
    <property type="match status" value="1"/>
</dbReference>
<keyword evidence="7" id="KW-1185">Reference proteome</keyword>
<dbReference type="EMBL" id="CM001221">
    <property type="protein sequence ID" value="KEH27582.1"/>
    <property type="molecule type" value="Genomic_DNA"/>
</dbReference>
<reference evidence="5 7" key="2">
    <citation type="journal article" date="2014" name="BMC Genomics">
        <title>An improved genome release (version Mt4.0) for the model legume Medicago truncatula.</title>
        <authorList>
            <person name="Tang H."/>
            <person name="Krishnakumar V."/>
            <person name="Bidwell S."/>
            <person name="Rosen B."/>
            <person name="Chan A."/>
            <person name="Zhou S."/>
            <person name="Gentzbittel L."/>
            <person name="Childs K.L."/>
            <person name="Yandell M."/>
            <person name="Gundlach H."/>
            <person name="Mayer K.F."/>
            <person name="Schwartz D.C."/>
            <person name="Town C.D."/>
        </authorList>
    </citation>
    <scope>GENOME REANNOTATION</scope>
    <source>
        <strain evidence="5">A17</strain>
        <strain evidence="6 7">cv. Jemalong A17</strain>
    </source>
</reference>
<sequence length="767" mass="86511">MDRRGWPWKKKSSDKITKAEKPFVTLDSVGSTLSSVAHLGNQQDNCTNKNYVQISMESYTRMSGLEDQVVNMENQIKDLEANLSAAYSELDNKESLVKQHAKVAEEAVSGWEKADAEVVSLRHQLESITLSKLSCDERIAHLDGALKECMKQIRTVKEESEQKIQEVILMKSQQWEKFKLELEAEIHKLDKGLREEAHENASLLRSLHESSNKIVKLKEEKSEVESELELQKKNVKSYEKEVSSLKYELHMISKEMDIRNEEKNMIMKSAEVANKRHTEDVKTIALLEGECHRLRGLLRKKLPGPAALAQMKLEVESTRHVISGIHQRKTNGLQESEVLTKQLEVFEEETKRLKEALASSNAELQASRNLYTKTVNRLKSLEAEVQVLHQERSSQKSNLANNYRSSSSRISSNSPSITSISDGWHKDPGSPVESLASSVSDHFGNSRVRSSVKFENHESETFSELMDDFLEVEKMACSSDNASVQIGNKVKNYAVDKQSDDTLDLKDKNANLVEHEQLLEELKAQLASSHKSYNLAEIQLKCMTESYKSLQTHVEELEAENKFLKEKIDELKNDLEEEKQCHHDSLVRHKDIEEKMQRDKCLVCATNSAENNDINTQKDTELAAAEKKLAECQETLHVLGRQLQAMCPQTDSKRFQTNESSIKPNYGWSNSNGSYTSDEIDHAEACSVSSTSDIQGMNDEFSSSHNFGSTSCLSDTEGNFSTNSSIKSSRSCYMLTESNSRPSASATGKQNSHGLSQLFSSKEKTGH</sequence>
<evidence type="ECO:0000256" key="3">
    <source>
        <dbReference type="SAM" id="Coils"/>
    </source>
</evidence>
<dbReference type="PANTHER" id="PTHR31580">
    <property type="entry name" value="FILAMENT-LIKE PLANT PROTEIN 4"/>
    <property type="match status" value="1"/>
</dbReference>
<comment type="similarity">
    <text evidence="1">Belongs to the FPP family.</text>
</comment>
<accession>A0A072UD75</accession>
<keyword evidence="2 3" id="KW-0175">Coiled coil</keyword>
<evidence type="ECO:0000313" key="7">
    <source>
        <dbReference type="Proteomes" id="UP000002051"/>
    </source>
</evidence>
<reference evidence="6" key="3">
    <citation type="submission" date="2015-04" db="UniProtKB">
        <authorList>
            <consortium name="EnsemblPlants"/>
        </authorList>
    </citation>
    <scope>IDENTIFICATION</scope>
    <source>
        <strain evidence="6">cv. Jemalong A17</strain>
    </source>
</reference>
<feature type="coiled-coil region" evidence="3">
    <location>
        <begin position="62"/>
        <end position="96"/>
    </location>
</feature>
<feature type="region of interest" description="Disordered" evidence="4">
    <location>
        <begin position="721"/>
        <end position="767"/>
    </location>
</feature>
<evidence type="ECO:0000256" key="2">
    <source>
        <dbReference type="ARBA" id="ARBA00023054"/>
    </source>
</evidence>